<name>A0ABQ4CBU2_9ACTN</name>
<evidence type="ECO:0000256" key="1">
    <source>
        <dbReference type="SAM" id="MobiDB-lite"/>
    </source>
</evidence>
<evidence type="ECO:0000313" key="3">
    <source>
        <dbReference type="Proteomes" id="UP000624325"/>
    </source>
</evidence>
<dbReference type="Proteomes" id="UP000624325">
    <property type="component" value="Unassembled WGS sequence"/>
</dbReference>
<protein>
    <submittedName>
        <fullName evidence="2">Uncharacterized protein</fullName>
    </submittedName>
</protein>
<reference evidence="2 3" key="1">
    <citation type="submission" date="2021-01" db="EMBL/GenBank/DDBJ databases">
        <title>Whole genome shotgun sequence of Asanoa iriomotensis NBRC 100142.</title>
        <authorList>
            <person name="Komaki H."/>
            <person name="Tamura T."/>
        </authorList>
    </citation>
    <scope>NUCLEOTIDE SEQUENCE [LARGE SCALE GENOMIC DNA]</scope>
    <source>
        <strain evidence="2 3">NBRC 100142</strain>
    </source>
</reference>
<comment type="caution">
    <text evidence="2">The sequence shown here is derived from an EMBL/GenBank/DDBJ whole genome shotgun (WGS) entry which is preliminary data.</text>
</comment>
<feature type="region of interest" description="Disordered" evidence="1">
    <location>
        <begin position="118"/>
        <end position="154"/>
    </location>
</feature>
<evidence type="ECO:0000313" key="2">
    <source>
        <dbReference type="EMBL" id="GIF60231.1"/>
    </source>
</evidence>
<gene>
    <name evidence="2" type="ORF">Air01nite_63260</name>
</gene>
<organism evidence="2 3">
    <name type="scientific">Asanoa iriomotensis</name>
    <dbReference type="NCBI Taxonomy" id="234613"/>
    <lineage>
        <taxon>Bacteria</taxon>
        <taxon>Bacillati</taxon>
        <taxon>Actinomycetota</taxon>
        <taxon>Actinomycetes</taxon>
        <taxon>Micromonosporales</taxon>
        <taxon>Micromonosporaceae</taxon>
        <taxon>Asanoa</taxon>
    </lineage>
</organism>
<sequence length="228" mass="24378">MSETTTPPDYTTATWKGWIRTGQSAQRAIDKGAWKIGDLAVQVQEHQEYGEAAVTQFAADLGIARSSMYQYLQTSKAYAESGRSDRNGWSVHFLFRNEVDRAELVAAKKWSYRDAQAEVKARKGKSDAPTGGGEGDSAGDTAEGSEGASVQPITSEPPTAVQLADNALAALVALLNALPEDAPGRDALAEQIEATVTAIREARGGRLLKPSEADAVSVARRVRTRKTA</sequence>
<proteinExistence type="predicted"/>
<dbReference type="RefSeq" id="WP_203707050.1">
    <property type="nucleotide sequence ID" value="NZ_BAAALU010000006.1"/>
</dbReference>
<keyword evidence="3" id="KW-1185">Reference proteome</keyword>
<dbReference type="EMBL" id="BONC01000062">
    <property type="protein sequence ID" value="GIF60231.1"/>
    <property type="molecule type" value="Genomic_DNA"/>
</dbReference>
<accession>A0ABQ4CBU2</accession>